<protein>
    <recommendedName>
        <fullName evidence="2">Transglycosylase SLT domain-containing protein</fullName>
    </recommendedName>
</protein>
<name>A0A6M3J339_9ZZZZ</name>
<evidence type="ECO:0008006" key="2">
    <source>
        <dbReference type="Google" id="ProtNLM"/>
    </source>
</evidence>
<gene>
    <name evidence="1" type="ORF">MM415B00619_0040</name>
</gene>
<accession>A0A6M3J339</accession>
<dbReference type="AlphaFoldDB" id="A0A6M3J339"/>
<proteinExistence type="predicted"/>
<organism evidence="1">
    <name type="scientific">viral metagenome</name>
    <dbReference type="NCBI Taxonomy" id="1070528"/>
    <lineage>
        <taxon>unclassified sequences</taxon>
        <taxon>metagenomes</taxon>
        <taxon>organismal metagenomes</taxon>
    </lineage>
</organism>
<dbReference type="Gene3D" id="1.10.530.10">
    <property type="match status" value="1"/>
</dbReference>
<reference evidence="1" key="1">
    <citation type="submission" date="2020-03" db="EMBL/GenBank/DDBJ databases">
        <title>The deep terrestrial virosphere.</title>
        <authorList>
            <person name="Holmfeldt K."/>
            <person name="Nilsson E."/>
            <person name="Simone D."/>
            <person name="Lopez-Fernandez M."/>
            <person name="Wu X."/>
            <person name="de Brujin I."/>
            <person name="Lundin D."/>
            <person name="Andersson A."/>
            <person name="Bertilsson S."/>
            <person name="Dopson M."/>
        </authorList>
    </citation>
    <scope>NUCLEOTIDE SEQUENCE</scope>
    <source>
        <strain evidence="1">MM415B00619</strain>
    </source>
</reference>
<sequence length="182" mass="21119">MIIINMKFKINKKIEPIKKKRKWLPTKIALILLLLALSAYGIKQFINQHEFRTPVVFQNPVPLKEMKLLNPVGTASAEMIVIPNPYNEKSPKGIAWVINKDMFGVQHWGALEELITRESHWNPYAINSSSRACGLGQALPCSKMKCELWNYECQLDWTLSYIQNRYGNPTEALNFHDLKNWY</sequence>
<dbReference type="InterPro" id="IPR023346">
    <property type="entry name" value="Lysozyme-like_dom_sf"/>
</dbReference>
<dbReference type="EMBL" id="MT141499">
    <property type="protein sequence ID" value="QJA63561.1"/>
    <property type="molecule type" value="Genomic_DNA"/>
</dbReference>
<dbReference type="SUPFAM" id="SSF53955">
    <property type="entry name" value="Lysozyme-like"/>
    <property type="match status" value="1"/>
</dbReference>
<evidence type="ECO:0000313" key="1">
    <source>
        <dbReference type="EMBL" id="QJA63561.1"/>
    </source>
</evidence>